<dbReference type="AlphaFoldDB" id="A0AA38R251"/>
<name>A0AA38R251_9PEZI</name>
<gene>
    <name evidence="1" type="ORF">NKR23_g12011</name>
</gene>
<dbReference type="InterPro" id="IPR053143">
    <property type="entry name" value="Arylsulfate_ST"/>
</dbReference>
<dbReference type="Pfam" id="PF14269">
    <property type="entry name" value="Arylsulfotran_2"/>
    <property type="match status" value="1"/>
</dbReference>
<evidence type="ECO:0000313" key="2">
    <source>
        <dbReference type="Proteomes" id="UP001174694"/>
    </source>
</evidence>
<proteinExistence type="predicted"/>
<dbReference type="PANTHER" id="PTHR35340:SF5">
    <property type="entry name" value="ASST-DOMAIN-CONTAINING PROTEIN"/>
    <property type="match status" value="1"/>
</dbReference>
<protein>
    <submittedName>
        <fullName evidence="1">L-arabinitol 4-dehydrogenase</fullName>
    </submittedName>
</protein>
<sequence>MTNSSPALRAEWWTFLFHGKRGLTICNRHYENRSDGLYGFAPDRSFESFKHDTSMVEFLEKDARCSDDYVFLSPRGGGLPRSGGLIIDADGEPTCKGQEYLTFWMGDDRDGRKQGSWYMLDSSYTLQYTLFTGGDIAGDMHKFQMTDDDTALITAYHPISTDLSPIGGRRDGWILDGIFQEVDIASGRVLFKWRASDHVPVNMTYKVFAGCEATNSGPYGGCGDETSAFDYFHLNSVEKDASGNYLVSGRHTHTISYTGVTPGAIYWNLGGKVNDFRDLSGGNATGFSWQHHAHLDRLEAEFRAAYYDPQRMQAVSQGSLQVLEGGNVFVGWGHSAVFTEFVAEGTVLCDAHLGGSAYFQFGRVTFYRAFRGKWIGLPQEPPDAVLVGEPCTSAGMALRKSTVGK</sequence>
<reference evidence="1" key="1">
    <citation type="submission" date="2022-07" db="EMBL/GenBank/DDBJ databases">
        <title>Fungi with potential for degradation of polypropylene.</title>
        <authorList>
            <person name="Gostincar C."/>
        </authorList>
    </citation>
    <scope>NUCLEOTIDE SEQUENCE</scope>
    <source>
        <strain evidence="1">EXF-13308</strain>
    </source>
</reference>
<keyword evidence="2" id="KW-1185">Reference proteome</keyword>
<organism evidence="1 2">
    <name type="scientific">Pleurostoma richardsiae</name>
    <dbReference type="NCBI Taxonomy" id="41990"/>
    <lineage>
        <taxon>Eukaryota</taxon>
        <taxon>Fungi</taxon>
        <taxon>Dikarya</taxon>
        <taxon>Ascomycota</taxon>
        <taxon>Pezizomycotina</taxon>
        <taxon>Sordariomycetes</taxon>
        <taxon>Sordariomycetidae</taxon>
        <taxon>Calosphaeriales</taxon>
        <taxon>Pleurostomataceae</taxon>
        <taxon>Pleurostoma</taxon>
    </lineage>
</organism>
<dbReference type="InterPro" id="IPR039535">
    <property type="entry name" value="ASST-like"/>
</dbReference>
<comment type="caution">
    <text evidence="1">The sequence shown here is derived from an EMBL/GenBank/DDBJ whole genome shotgun (WGS) entry which is preliminary data.</text>
</comment>
<evidence type="ECO:0000313" key="1">
    <source>
        <dbReference type="EMBL" id="KAJ9130829.1"/>
    </source>
</evidence>
<dbReference type="Proteomes" id="UP001174694">
    <property type="component" value="Unassembled WGS sequence"/>
</dbReference>
<dbReference type="EMBL" id="JANBVO010000078">
    <property type="protein sequence ID" value="KAJ9130829.1"/>
    <property type="molecule type" value="Genomic_DNA"/>
</dbReference>
<accession>A0AA38R251</accession>
<dbReference type="PANTHER" id="PTHR35340">
    <property type="entry name" value="PQQ ENZYME REPEAT PROTEIN-RELATED"/>
    <property type="match status" value="1"/>
</dbReference>